<protein>
    <submittedName>
        <fullName evidence="1">Uncharacterized protein</fullName>
    </submittedName>
</protein>
<comment type="caution">
    <text evidence="1">The sequence shown here is derived from an EMBL/GenBank/DDBJ whole genome shotgun (WGS) entry which is preliminary data.</text>
</comment>
<feature type="non-terminal residue" evidence="1">
    <location>
        <position position="342"/>
    </location>
</feature>
<organism evidence="1 2">
    <name type="scientific">Lentinula aff. lateritia</name>
    <dbReference type="NCBI Taxonomy" id="2804960"/>
    <lineage>
        <taxon>Eukaryota</taxon>
        <taxon>Fungi</taxon>
        <taxon>Dikarya</taxon>
        <taxon>Basidiomycota</taxon>
        <taxon>Agaricomycotina</taxon>
        <taxon>Agaricomycetes</taxon>
        <taxon>Agaricomycetidae</taxon>
        <taxon>Agaricales</taxon>
        <taxon>Marasmiineae</taxon>
        <taxon>Omphalotaceae</taxon>
        <taxon>Lentinula</taxon>
    </lineage>
</organism>
<dbReference type="Proteomes" id="UP001163835">
    <property type="component" value="Unassembled WGS sequence"/>
</dbReference>
<evidence type="ECO:0000313" key="2">
    <source>
        <dbReference type="Proteomes" id="UP001163835"/>
    </source>
</evidence>
<reference evidence="1" key="1">
    <citation type="submission" date="2022-09" db="EMBL/GenBank/DDBJ databases">
        <title>A Global Phylogenomic Analysis of the Shiitake Genus Lentinula.</title>
        <authorList>
            <consortium name="DOE Joint Genome Institute"/>
            <person name="Sierra-Patev S."/>
            <person name="Min B."/>
            <person name="Naranjo-Ortiz M."/>
            <person name="Looney B."/>
            <person name="Konkel Z."/>
            <person name="Slot J.C."/>
            <person name="Sakamoto Y."/>
            <person name="Steenwyk J.L."/>
            <person name="Rokas A."/>
            <person name="Carro J."/>
            <person name="Camarero S."/>
            <person name="Ferreira P."/>
            <person name="Molpeceres G."/>
            <person name="Ruiz-Duenas F.J."/>
            <person name="Serrano A."/>
            <person name="Henrissat B."/>
            <person name="Drula E."/>
            <person name="Hughes K.W."/>
            <person name="Mata J.L."/>
            <person name="Ishikawa N.K."/>
            <person name="Vargas-Isla R."/>
            <person name="Ushijima S."/>
            <person name="Smith C.A."/>
            <person name="Ahrendt S."/>
            <person name="Andreopoulos W."/>
            <person name="He G."/>
            <person name="Labutti K."/>
            <person name="Lipzen A."/>
            <person name="Ng V."/>
            <person name="Riley R."/>
            <person name="Sandor L."/>
            <person name="Barry K."/>
            <person name="Martinez A.T."/>
            <person name="Xiao Y."/>
            <person name="Gibbons J.G."/>
            <person name="Terashima K."/>
            <person name="Grigoriev I.V."/>
            <person name="Hibbett D.S."/>
        </authorList>
    </citation>
    <scope>NUCLEOTIDE SEQUENCE</scope>
    <source>
        <strain evidence="1">TMI1499</strain>
    </source>
</reference>
<gene>
    <name evidence="1" type="ORF">F5876DRAFT_37346</name>
</gene>
<accession>A0ACC1U6Y0</accession>
<dbReference type="EMBL" id="MU795023">
    <property type="protein sequence ID" value="KAJ3812444.1"/>
    <property type="molecule type" value="Genomic_DNA"/>
</dbReference>
<keyword evidence="2" id="KW-1185">Reference proteome</keyword>
<sequence length="342" mass="40176">MNSRSTSPPTKRLKLKSLSPGLRGTIEQQNQELNEDVLLPDDLNEDHCAICLQEVVDRTMIPICSHDLFCFDCLMIWTEQSRRCPLCSQKIGDHVIHNYRSRYDYQKHFLPPLRTNSPKPLAPMANRPVASGRFERRRRIPREIRERSRRERDERDEADRFERALAKRKWIYRHDLYAKHVASNSYTRFRPFPTPAQFAASPDLISRTTSFLRRELLVWMDLDVEFLTTFIISLMKAIDIRSESAVKLLAEFLDMDAPYVEGGRHVNAEHFAHEVYSYVRSPYKDLFVYDTVVQYETPPDASPPRRSRGTHRQRSTSAPRERHDRRGRTRSRSTSWSPSGRV</sequence>
<proteinExistence type="predicted"/>
<evidence type="ECO:0000313" key="1">
    <source>
        <dbReference type="EMBL" id="KAJ3812444.1"/>
    </source>
</evidence>
<name>A0ACC1U6Y0_9AGAR</name>